<feature type="region of interest" description="Disordered" evidence="5">
    <location>
        <begin position="1"/>
        <end position="32"/>
    </location>
</feature>
<name>A0A2X0K9Y6_9BASI</name>
<keyword evidence="3 4" id="KW-0687">Ribonucleoprotein</keyword>
<dbReference type="OrthoDB" id="9616667at2759"/>
<accession>A0A2X0K9Y6</accession>
<sequence>MTDLPWGINKGHPTTIIAKAPKPSNRKGKQSNRQAFVKSIVREVAGFAPYERRVMELIRNSKLARWLARHQRLAPADPGFTLDKKARKLTKKRLGTLRRAKRKVDELTGVIAEQRRHAA</sequence>
<evidence type="ECO:0000256" key="1">
    <source>
        <dbReference type="ARBA" id="ARBA00006509"/>
    </source>
</evidence>
<dbReference type="InterPro" id="IPR038097">
    <property type="entry name" value="Ribosomal_eL36_sf"/>
</dbReference>
<evidence type="ECO:0000256" key="2">
    <source>
        <dbReference type="ARBA" id="ARBA00022980"/>
    </source>
</evidence>
<evidence type="ECO:0000256" key="5">
    <source>
        <dbReference type="SAM" id="MobiDB-lite"/>
    </source>
</evidence>
<dbReference type="STRING" id="289078.A0A2X0K9Y6"/>
<protein>
    <recommendedName>
        <fullName evidence="4">60S ribosomal protein L36</fullName>
    </recommendedName>
</protein>
<evidence type="ECO:0000313" key="7">
    <source>
        <dbReference type="Proteomes" id="UP000249723"/>
    </source>
</evidence>
<evidence type="ECO:0000256" key="3">
    <source>
        <dbReference type="ARBA" id="ARBA00023274"/>
    </source>
</evidence>
<dbReference type="PROSITE" id="PS01190">
    <property type="entry name" value="RIBOSOMAL_L36E"/>
    <property type="match status" value="1"/>
</dbReference>
<keyword evidence="7" id="KW-1185">Reference proteome</keyword>
<comment type="similarity">
    <text evidence="1 4">Belongs to the eukaryotic ribosomal protein eL36 family.</text>
</comment>
<gene>
    <name evidence="6" type="ORF">BZ3500_MVSOF-1268-A1-R1_CHR10-2G02848</name>
</gene>
<dbReference type="GO" id="GO:1990904">
    <property type="term" value="C:ribonucleoprotein complex"/>
    <property type="evidence" value="ECO:0007669"/>
    <property type="project" value="UniProtKB-KW"/>
</dbReference>
<evidence type="ECO:0000313" key="6">
    <source>
        <dbReference type="EMBL" id="SDA01618.1"/>
    </source>
</evidence>
<dbReference type="AlphaFoldDB" id="A0A2X0K9Y6"/>
<dbReference type="GO" id="GO:0003735">
    <property type="term" value="F:structural constituent of ribosome"/>
    <property type="evidence" value="ECO:0007669"/>
    <property type="project" value="InterPro"/>
</dbReference>
<reference evidence="7" key="1">
    <citation type="submission" date="2016-10" db="EMBL/GenBank/DDBJ databases">
        <authorList>
            <person name="Jeantristanb JTB J.-T."/>
            <person name="Ricardo R."/>
        </authorList>
    </citation>
    <scope>NUCLEOTIDE SEQUENCE [LARGE SCALE GENOMIC DNA]</scope>
</reference>
<proteinExistence type="inferred from homology"/>
<dbReference type="EMBL" id="FMWP01000117">
    <property type="protein sequence ID" value="SDA01618.1"/>
    <property type="molecule type" value="Genomic_DNA"/>
</dbReference>
<organism evidence="6 7">
    <name type="scientific">Microbotryum saponariae</name>
    <dbReference type="NCBI Taxonomy" id="289078"/>
    <lineage>
        <taxon>Eukaryota</taxon>
        <taxon>Fungi</taxon>
        <taxon>Dikarya</taxon>
        <taxon>Basidiomycota</taxon>
        <taxon>Pucciniomycotina</taxon>
        <taxon>Microbotryomycetes</taxon>
        <taxon>Microbotryales</taxon>
        <taxon>Microbotryaceae</taxon>
        <taxon>Microbotryum</taxon>
    </lineage>
</organism>
<dbReference type="Proteomes" id="UP000249723">
    <property type="component" value="Unassembled WGS sequence"/>
</dbReference>
<dbReference type="Pfam" id="PF01158">
    <property type="entry name" value="Ribosomal_L36e"/>
    <property type="match status" value="2"/>
</dbReference>
<dbReference type="Gene3D" id="1.10.10.1760">
    <property type="entry name" value="60S ribosomal protein L36"/>
    <property type="match status" value="2"/>
</dbReference>
<dbReference type="GO" id="GO:0005840">
    <property type="term" value="C:ribosome"/>
    <property type="evidence" value="ECO:0007669"/>
    <property type="project" value="UniProtKB-KW"/>
</dbReference>
<dbReference type="PANTHER" id="PTHR10114">
    <property type="entry name" value="60S RIBOSOMAL PROTEIN L36"/>
    <property type="match status" value="1"/>
</dbReference>
<dbReference type="GO" id="GO:0006412">
    <property type="term" value="P:translation"/>
    <property type="evidence" value="ECO:0007669"/>
    <property type="project" value="InterPro"/>
</dbReference>
<dbReference type="InterPro" id="IPR000509">
    <property type="entry name" value="Ribosomal_eL36"/>
</dbReference>
<keyword evidence="2 4" id="KW-0689">Ribosomal protein</keyword>
<evidence type="ECO:0000256" key="4">
    <source>
        <dbReference type="RuleBase" id="RU000665"/>
    </source>
</evidence>